<dbReference type="Pfam" id="PF07274">
    <property type="entry name" value="DUF1440"/>
    <property type="match status" value="1"/>
</dbReference>
<evidence type="ECO:0000313" key="2">
    <source>
        <dbReference type="EMBL" id="PWF24987.1"/>
    </source>
</evidence>
<comment type="caution">
    <text evidence="2">The sequence shown here is derived from an EMBL/GenBank/DDBJ whole genome shotgun (WGS) entry which is preliminary data.</text>
</comment>
<keyword evidence="1" id="KW-0472">Membrane</keyword>
<gene>
    <name evidence="2" type="ORF">DD235_02090</name>
</gene>
<dbReference type="InterPro" id="IPR009898">
    <property type="entry name" value="DUF1440"/>
</dbReference>
<feature type="transmembrane region" description="Helical" evidence="1">
    <location>
        <begin position="104"/>
        <end position="125"/>
    </location>
</feature>
<dbReference type="Proteomes" id="UP000245212">
    <property type="component" value="Unassembled WGS sequence"/>
</dbReference>
<feature type="transmembrane region" description="Helical" evidence="1">
    <location>
        <begin position="132"/>
        <end position="157"/>
    </location>
</feature>
<evidence type="ECO:0000313" key="3">
    <source>
        <dbReference type="Proteomes" id="UP000245212"/>
    </source>
</evidence>
<keyword evidence="1" id="KW-0812">Transmembrane</keyword>
<dbReference type="AlphaFoldDB" id="A0A2V1K5Y5"/>
<proteinExistence type="predicted"/>
<feature type="transmembrane region" description="Helical" evidence="1">
    <location>
        <begin position="43"/>
        <end position="60"/>
    </location>
</feature>
<reference evidence="3" key="1">
    <citation type="submission" date="2018-05" db="EMBL/GenBank/DDBJ databases">
        <authorList>
            <person name="Li Y."/>
        </authorList>
    </citation>
    <scope>NUCLEOTIDE SEQUENCE [LARGE SCALE GENOMIC DNA]</scope>
    <source>
        <strain evidence="3">3d-2-2</strain>
    </source>
</reference>
<evidence type="ECO:0000256" key="1">
    <source>
        <dbReference type="SAM" id="Phobius"/>
    </source>
</evidence>
<dbReference type="EMBL" id="QETA01000001">
    <property type="protein sequence ID" value="PWF24987.1"/>
    <property type="molecule type" value="Genomic_DNA"/>
</dbReference>
<name>A0A2V1K5Y5_9BURK</name>
<feature type="transmembrane region" description="Helical" evidence="1">
    <location>
        <begin position="163"/>
        <end position="182"/>
    </location>
</feature>
<keyword evidence="3" id="KW-1185">Reference proteome</keyword>
<keyword evidence="1" id="KW-1133">Transmembrane helix</keyword>
<accession>A0A2V1K5Y5</accession>
<organism evidence="2 3">
    <name type="scientific">Corticimicrobacter populi</name>
    <dbReference type="NCBI Taxonomy" id="2175229"/>
    <lineage>
        <taxon>Bacteria</taxon>
        <taxon>Pseudomonadati</taxon>
        <taxon>Pseudomonadota</taxon>
        <taxon>Betaproteobacteria</taxon>
        <taxon>Burkholderiales</taxon>
        <taxon>Alcaligenaceae</taxon>
        <taxon>Corticimicrobacter</taxon>
    </lineage>
</organism>
<sequence>MPSCTLMLRGRASRRSPEGLKDFSEGGVAMHAWKSTQQPSTPFGRLLVIGLVSGFISAMVKSGVETILPPRPPSAVPPPIGLLELMGFDAGSMNYMFNQTVVNWGGNGVHILFSMVMAFVFCWLVERCPKVGAWWGIPFAWVTATIGAHCIVLPLLGVGPLPWHIGLDGFISEFIGTAIWIWTIECVRRVMVHTPH</sequence>
<protein>
    <submittedName>
        <fullName evidence="2">DUF1440 domain-containing protein</fullName>
    </submittedName>
</protein>